<dbReference type="CTD" id="342977"/>
<keyword evidence="2" id="KW-0963">Cytoplasm</keyword>
<reference evidence="12" key="1">
    <citation type="submission" date="2025-08" db="UniProtKB">
        <authorList>
            <consortium name="RefSeq"/>
        </authorList>
    </citation>
    <scope>IDENTIFICATION</scope>
</reference>
<keyword evidence="5" id="KW-0862">Zinc</keyword>
<keyword evidence="4 8" id="KW-0863">Zinc-finger</keyword>
<dbReference type="OrthoDB" id="5864971at2759"/>
<dbReference type="PANTHER" id="PTHR12887">
    <property type="entry name" value="NANOS PROTEIN"/>
    <property type="match status" value="1"/>
</dbReference>
<dbReference type="RefSeq" id="XP_012684751.2">
    <property type="nucleotide sequence ID" value="XM_012829297.3"/>
</dbReference>
<sequence length="264" mass="28872">MVCFSFYSEKCPYGPMDPEKSEFQPWRDYMGLAEAVRAICCGDSPPDQVTGGELPPRATEKVKDFTPVLVHYRSSQAPRDAVIRGCRSASVIARKVSSPKSALEPPPDNVTVGKLPPRATEEVKPSTPVLVNYRSSQAPRDAVIRGCRSASVIARKVSSPKSAVETPPRFTKASAKPRSKEPPHSETSDRRKASPPLMFCSFCQHNGESDAIFTSHWLKDPSGDVLCPFLRCYVCPTCGATGALAHTKRFCPLVESSYSSVYTK</sequence>
<dbReference type="GO" id="GO:0006417">
    <property type="term" value="P:regulation of translation"/>
    <property type="evidence" value="ECO:0007669"/>
    <property type="project" value="UniProtKB-UniRule"/>
</dbReference>
<dbReference type="InterPro" id="IPR024161">
    <property type="entry name" value="Znf_nanos-typ"/>
</dbReference>
<comment type="subcellular location">
    <subcellularLocation>
        <location evidence="1">Cytoplasm</location>
    </subcellularLocation>
</comment>
<dbReference type="GO" id="GO:0008270">
    <property type="term" value="F:zinc ion binding"/>
    <property type="evidence" value="ECO:0007669"/>
    <property type="project" value="UniProtKB-KW"/>
</dbReference>
<keyword evidence="6 8" id="KW-0810">Translation regulation</keyword>
<evidence type="ECO:0000256" key="2">
    <source>
        <dbReference type="ARBA" id="ARBA00022490"/>
    </source>
</evidence>
<feature type="region of interest" description="Disordered" evidence="9">
    <location>
        <begin position="158"/>
        <end position="193"/>
    </location>
</feature>
<keyword evidence="11" id="KW-1185">Reference proteome</keyword>
<evidence type="ECO:0000256" key="7">
    <source>
        <dbReference type="ARBA" id="ARBA00022884"/>
    </source>
</evidence>
<evidence type="ECO:0000256" key="5">
    <source>
        <dbReference type="ARBA" id="ARBA00022833"/>
    </source>
</evidence>
<accession>A0A6P3W0E9</accession>
<protein>
    <submittedName>
        <fullName evidence="12">Nanos homolog 3</fullName>
    </submittedName>
</protein>
<evidence type="ECO:0000256" key="9">
    <source>
        <dbReference type="SAM" id="MobiDB-lite"/>
    </source>
</evidence>
<dbReference type="GeneID" id="105901799"/>
<dbReference type="GO" id="GO:0005737">
    <property type="term" value="C:cytoplasm"/>
    <property type="evidence" value="ECO:0007669"/>
    <property type="project" value="UniProtKB-SubCell"/>
</dbReference>
<organism evidence="11 12">
    <name type="scientific">Clupea harengus</name>
    <name type="common">Atlantic herring</name>
    <dbReference type="NCBI Taxonomy" id="7950"/>
    <lineage>
        <taxon>Eukaryota</taxon>
        <taxon>Metazoa</taxon>
        <taxon>Chordata</taxon>
        <taxon>Craniata</taxon>
        <taxon>Vertebrata</taxon>
        <taxon>Euteleostomi</taxon>
        <taxon>Actinopterygii</taxon>
        <taxon>Neopterygii</taxon>
        <taxon>Teleostei</taxon>
        <taxon>Clupei</taxon>
        <taxon>Clupeiformes</taxon>
        <taxon>Clupeoidei</taxon>
        <taxon>Clupeidae</taxon>
        <taxon>Clupea</taxon>
    </lineage>
</organism>
<dbReference type="InterPro" id="IPR038129">
    <property type="entry name" value="Nanos_sf"/>
</dbReference>
<evidence type="ECO:0000256" key="4">
    <source>
        <dbReference type="ARBA" id="ARBA00022771"/>
    </source>
</evidence>
<dbReference type="Gene3D" id="4.10.60.30">
    <property type="entry name" value="Nanos, RNA-binding domain"/>
    <property type="match status" value="1"/>
</dbReference>
<keyword evidence="3" id="KW-0479">Metal-binding</keyword>
<dbReference type="GO" id="GO:0003723">
    <property type="term" value="F:RNA binding"/>
    <property type="evidence" value="ECO:0007669"/>
    <property type="project" value="UniProtKB-UniRule"/>
</dbReference>
<evidence type="ECO:0000256" key="8">
    <source>
        <dbReference type="PROSITE-ProRule" id="PRU00855"/>
    </source>
</evidence>
<dbReference type="InterPro" id="IPR008705">
    <property type="entry name" value="Nanos/Xcar2"/>
</dbReference>
<feature type="compositionally biased region" description="Basic and acidic residues" evidence="9">
    <location>
        <begin position="178"/>
        <end position="192"/>
    </location>
</feature>
<comment type="similarity">
    <text evidence="8">Belongs to the nanos family.</text>
</comment>
<dbReference type="AlphaFoldDB" id="A0A6P3W0E9"/>
<evidence type="ECO:0000313" key="11">
    <source>
        <dbReference type="Proteomes" id="UP000515152"/>
    </source>
</evidence>
<proteinExistence type="inferred from homology"/>
<evidence type="ECO:0000313" key="12">
    <source>
        <dbReference type="RefSeq" id="XP_012684751.2"/>
    </source>
</evidence>
<evidence type="ECO:0000259" key="10">
    <source>
        <dbReference type="PROSITE" id="PS51522"/>
    </source>
</evidence>
<dbReference type="Proteomes" id="UP000515152">
    <property type="component" value="Chromosome 24"/>
</dbReference>
<dbReference type="PROSITE" id="PS51522">
    <property type="entry name" value="ZF_NANOS"/>
    <property type="match status" value="1"/>
</dbReference>
<evidence type="ECO:0000256" key="3">
    <source>
        <dbReference type="ARBA" id="ARBA00022723"/>
    </source>
</evidence>
<evidence type="ECO:0000256" key="1">
    <source>
        <dbReference type="ARBA" id="ARBA00004496"/>
    </source>
</evidence>
<keyword evidence="7 8" id="KW-0694">RNA-binding</keyword>
<dbReference type="Pfam" id="PF05741">
    <property type="entry name" value="zf-nanos"/>
    <property type="match status" value="1"/>
</dbReference>
<evidence type="ECO:0000256" key="6">
    <source>
        <dbReference type="ARBA" id="ARBA00022845"/>
    </source>
</evidence>
<feature type="region of interest" description="Disordered" evidence="9">
    <location>
        <begin position="97"/>
        <end position="123"/>
    </location>
</feature>
<name>A0A6P3W0E9_CLUHA</name>
<gene>
    <name evidence="12" type="primary">nanos3</name>
</gene>
<dbReference type="KEGG" id="char:105901799"/>
<feature type="domain" description="Nanos-type" evidence="10">
    <location>
        <begin position="199"/>
        <end position="253"/>
    </location>
</feature>